<accession>A0AAV4RR50</accession>
<keyword evidence="3" id="KW-1185">Reference proteome</keyword>
<dbReference type="AlphaFoldDB" id="A0AAV4RR50"/>
<name>A0AAV4RR50_CAEEX</name>
<comment type="caution">
    <text evidence="2">The sequence shown here is derived from an EMBL/GenBank/DDBJ whole genome shotgun (WGS) entry which is preliminary data.</text>
</comment>
<reference evidence="2 3" key="1">
    <citation type="submission" date="2021-06" db="EMBL/GenBank/DDBJ databases">
        <title>Caerostris extrusa draft genome.</title>
        <authorList>
            <person name="Kono N."/>
            <person name="Arakawa K."/>
        </authorList>
    </citation>
    <scope>NUCLEOTIDE SEQUENCE [LARGE SCALE GENOMIC DNA]</scope>
</reference>
<evidence type="ECO:0000313" key="2">
    <source>
        <dbReference type="EMBL" id="GIY23935.1"/>
    </source>
</evidence>
<feature type="region of interest" description="Disordered" evidence="1">
    <location>
        <begin position="1"/>
        <end position="32"/>
    </location>
</feature>
<dbReference type="EMBL" id="BPLR01008332">
    <property type="protein sequence ID" value="GIY23935.1"/>
    <property type="molecule type" value="Genomic_DNA"/>
</dbReference>
<gene>
    <name evidence="2" type="ORF">CEXT_419231</name>
</gene>
<dbReference type="Proteomes" id="UP001054945">
    <property type="component" value="Unassembled WGS sequence"/>
</dbReference>
<sequence length="152" mass="17457">MGRENQSKGRHCKRFPLSSPSLPPLPRVRHHPGIKKKKKIIIPSQGHMGCAQTLRCVSNPKNKTFPANYSLVPRSKGQVKRLFAADEGGDGEESEKLIPLRSCLRVFNFSNRKRFRFCKARLKTINKVRLQITYKIIDCFNYNLNCSLNDML</sequence>
<protein>
    <submittedName>
        <fullName evidence="2">Uncharacterized protein</fullName>
    </submittedName>
</protein>
<evidence type="ECO:0000313" key="3">
    <source>
        <dbReference type="Proteomes" id="UP001054945"/>
    </source>
</evidence>
<organism evidence="2 3">
    <name type="scientific">Caerostris extrusa</name>
    <name type="common">Bark spider</name>
    <name type="synonym">Caerostris bankana</name>
    <dbReference type="NCBI Taxonomy" id="172846"/>
    <lineage>
        <taxon>Eukaryota</taxon>
        <taxon>Metazoa</taxon>
        <taxon>Ecdysozoa</taxon>
        <taxon>Arthropoda</taxon>
        <taxon>Chelicerata</taxon>
        <taxon>Arachnida</taxon>
        <taxon>Araneae</taxon>
        <taxon>Araneomorphae</taxon>
        <taxon>Entelegynae</taxon>
        <taxon>Araneoidea</taxon>
        <taxon>Araneidae</taxon>
        <taxon>Caerostris</taxon>
    </lineage>
</organism>
<proteinExistence type="predicted"/>
<evidence type="ECO:0000256" key="1">
    <source>
        <dbReference type="SAM" id="MobiDB-lite"/>
    </source>
</evidence>